<sequence length="36" mass="4212">MIWSSRDVFLLNIAWQWLQGYCLGVKLHPDSGCFVK</sequence>
<reference evidence="1 2" key="1">
    <citation type="submission" date="2019-01" db="EMBL/GenBank/DDBJ databases">
        <authorList>
            <person name="Sayadi A."/>
        </authorList>
    </citation>
    <scope>NUCLEOTIDE SEQUENCE [LARGE SCALE GENOMIC DNA]</scope>
</reference>
<evidence type="ECO:0000313" key="1">
    <source>
        <dbReference type="EMBL" id="VEN45354.1"/>
    </source>
</evidence>
<proteinExistence type="predicted"/>
<name>A0A653CD98_CALMS</name>
<dbReference type="OrthoDB" id="3561125at2759"/>
<protein>
    <submittedName>
        <fullName evidence="1">Uncharacterized protein</fullName>
    </submittedName>
</protein>
<keyword evidence="2" id="KW-1185">Reference proteome</keyword>
<organism evidence="1 2">
    <name type="scientific">Callosobruchus maculatus</name>
    <name type="common">Southern cowpea weevil</name>
    <name type="synonym">Pulse bruchid</name>
    <dbReference type="NCBI Taxonomy" id="64391"/>
    <lineage>
        <taxon>Eukaryota</taxon>
        <taxon>Metazoa</taxon>
        <taxon>Ecdysozoa</taxon>
        <taxon>Arthropoda</taxon>
        <taxon>Hexapoda</taxon>
        <taxon>Insecta</taxon>
        <taxon>Pterygota</taxon>
        <taxon>Neoptera</taxon>
        <taxon>Endopterygota</taxon>
        <taxon>Coleoptera</taxon>
        <taxon>Polyphaga</taxon>
        <taxon>Cucujiformia</taxon>
        <taxon>Chrysomeloidea</taxon>
        <taxon>Chrysomelidae</taxon>
        <taxon>Bruchinae</taxon>
        <taxon>Bruchini</taxon>
        <taxon>Callosobruchus</taxon>
    </lineage>
</organism>
<gene>
    <name evidence="1" type="ORF">CALMAC_LOCUS7834</name>
</gene>
<evidence type="ECO:0000313" key="2">
    <source>
        <dbReference type="Proteomes" id="UP000410492"/>
    </source>
</evidence>
<dbReference type="Proteomes" id="UP000410492">
    <property type="component" value="Unassembled WGS sequence"/>
</dbReference>
<dbReference type="EMBL" id="CAACVG010007426">
    <property type="protein sequence ID" value="VEN45354.1"/>
    <property type="molecule type" value="Genomic_DNA"/>
</dbReference>
<dbReference type="AlphaFoldDB" id="A0A653CD98"/>
<accession>A0A653CD98</accession>